<dbReference type="GO" id="GO:0015562">
    <property type="term" value="F:efflux transmembrane transporter activity"/>
    <property type="evidence" value="ECO:0007669"/>
    <property type="project" value="TreeGrafter"/>
</dbReference>
<dbReference type="GO" id="GO:1990281">
    <property type="term" value="C:efflux pump complex"/>
    <property type="evidence" value="ECO:0007669"/>
    <property type="project" value="TreeGrafter"/>
</dbReference>
<feature type="compositionally biased region" description="Low complexity" evidence="1">
    <location>
        <begin position="335"/>
        <end position="344"/>
    </location>
</feature>
<accession>A0A5B2XEW5</accession>
<dbReference type="PANTHER" id="PTHR30469">
    <property type="entry name" value="MULTIDRUG RESISTANCE PROTEIN MDTA"/>
    <property type="match status" value="1"/>
</dbReference>
<evidence type="ECO:0000313" key="3">
    <source>
        <dbReference type="EMBL" id="KAA2262368.1"/>
    </source>
</evidence>
<proteinExistence type="predicted"/>
<organism evidence="3 4">
    <name type="scientific">Solihabitans fulvus</name>
    <dbReference type="NCBI Taxonomy" id="1892852"/>
    <lineage>
        <taxon>Bacteria</taxon>
        <taxon>Bacillati</taxon>
        <taxon>Actinomycetota</taxon>
        <taxon>Actinomycetes</taxon>
        <taxon>Pseudonocardiales</taxon>
        <taxon>Pseudonocardiaceae</taxon>
        <taxon>Solihabitans</taxon>
    </lineage>
</organism>
<feature type="chain" id="PRO_5039379195" evidence="2">
    <location>
        <begin position="25"/>
        <end position="344"/>
    </location>
</feature>
<keyword evidence="2" id="KW-0732">Signal</keyword>
<dbReference type="EMBL" id="VUOB01000022">
    <property type="protein sequence ID" value="KAA2262368.1"/>
    <property type="molecule type" value="Genomic_DNA"/>
</dbReference>
<keyword evidence="4" id="KW-1185">Reference proteome</keyword>
<evidence type="ECO:0000313" key="4">
    <source>
        <dbReference type="Proteomes" id="UP000323454"/>
    </source>
</evidence>
<feature type="region of interest" description="Disordered" evidence="1">
    <location>
        <begin position="183"/>
        <end position="242"/>
    </location>
</feature>
<dbReference type="Gene3D" id="2.40.420.20">
    <property type="match status" value="1"/>
</dbReference>
<reference evidence="3 4" key="2">
    <citation type="submission" date="2019-09" db="EMBL/GenBank/DDBJ databases">
        <authorList>
            <person name="Jin C."/>
        </authorList>
    </citation>
    <scope>NUCLEOTIDE SEQUENCE [LARGE SCALE GENOMIC DNA]</scope>
    <source>
        <strain evidence="3 4">AN110305</strain>
    </source>
</reference>
<dbReference type="OrthoDB" id="4401807at2"/>
<comment type="caution">
    <text evidence="3">The sequence shown here is derived from an EMBL/GenBank/DDBJ whole genome shotgun (WGS) entry which is preliminary data.</text>
</comment>
<gene>
    <name evidence="3" type="ORF">F0L68_13955</name>
</gene>
<feature type="compositionally biased region" description="Low complexity" evidence="1">
    <location>
        <begin position="206"/>
        <end position="219"/>
    </location>
</feature>
<protein>
    <submittedName>
        <fullName evidence="3">Efflux RND transporter periplasmic adaptor subunit</fullName>
    </submittedName>
</protein>
<feature type="region of interest" description="Disordered" evidence="1">
    <location>
        <begin position="319"/>
        <end position="344"/>
    </location>
</feature>
<name>A0A5B2XEW5_9PSEU</name>
<dbReference type="AlphaFoldDB" id="A0A5B2XEW5"/>
<dbReference type="PROSITE" id="PS51257">
    <property type="entry name" value="PROKAR_LIPOPROTEIN"/>
    <property type="match status" value="1"/>
</dbReference>
<feature type="signal peptide" evidence="2">
    <location>
        <begin position="1"/>
        <end position="24"/>
    </location>
</feature>
<dbReference type="Proteomes" id="UP000323454">
    <property type="component" value="Unassembled WGS sequence"/>
</dbReference>
<sequence>MRKPILLRLLVLSAVLAGTAACTAARPEQANPELAQHGRTMTTVKPSHQDLSNKVSLAGKVALSPVFGVVAPIDGQVRYLDVKPPDSTPTKPTKIANIWAGGKATSVEIPAGTTFSGRLVDDKSTVTAGMPIASAKHVGYGIVADVDGAQAYRVSGAIATAQAQIKDGPGPFPCAVLGPIAALPAGTIPDPPPPADPGTGTGTGTQPGQQPGQQGQQPPVKLPQTPGKDNGTKPSDPTGLRLVCTAPDDVKMINGATVTLEVVTETATNVLVVPVEAVAGSAGKGKVDVVGADGARQTKDVTLGLTDGKVVEIKTGLTGDESIAVPGPNLPAAPPGADGKPGSK</sequence>
<evidence type="ECO:0000256" key="1">
    <source>
        <dbReference type="SAM" id="MobiDB-lite"/>
    </source>
</evidence>
<reference evidence="3 4" key="1">
    <citation type="submission" date="2019-09" db="EMBL/GenBank/DDBJ databases">
        <title>Goodfellowia gen. nov., a new genus of the Pseudonocardineae related to Actinoalloteichus, containing Goodfellowia coeruleoviolacea gen. nov., comb. nov. gen. nov., comb. nov.</title>
        <authorList>
            <person name="Labeda D."/>
        </authorList>
    </citation>
    <scope>NUCLEOTIDE SEQUENCE [LARGE SCALE GENOMIC DNA]</scope>
    <source>
        <strain evidence="3 4">AN110305</strain>
    </source>
</reference>
<evidence type="ECO:0000256" key="2">
    <source>
        <dbReference type="SAM" id="SignalP"/>
    </source>
</evidence>
<dbReference type="PANTHER" id="PTHR30469:SF33">
    <property type="entry name" value="SLR1207 PROTEIN"/>
    <property type="match status" value="1"/>
</dbReference>